<comment type="caution">
    <text evidence="1">The sequence shown here is derived from an EMBL/GenBank/DDBJ whole genome shotgun (WGS) entry which is preliminary data.</text>
</comment>
<dbReference type="InterPro" id="IPR010394">
    <property type="entry name" value="5-nucleotidase"/>
</dbReference>
<dbReference type="Proteomes" id="UP000777002">
    <property type="component" value="Unassembled WGS sequence"/>
</dbReference>
<evidence type="ECO:0000313" key="1">
    <source>
        <dbReference type="EMBL" id="MBM6927729.1"/>
    </source>
</evidence>
<dbReference type="RefSeq" id="WP_205049327.1">
    <property type="nucleotide sequence ID" value="NZ_JACJKX010000001.1"/>
</dbReference>
<name>A0ABS2GRZ7_9BURK</name>
<sequence length="323" mass="36652">MPDSSHEKLVVAVSSRALFDLEAEHKIFEDQGIEAYREYQVKHARTPLNPGVAFPFVRRLLSLNEYFPKDKEPFRVIVLSRNSPESGQRFFNSCKYYKLPIRGGAFTSGQPTFPYMKAYGASLFLSANSKSVIEATQKGYPAGLVLPSKALDDQKDKGLRIAFDFDGVVIDDDSEKQYKESGLEGFQDYENKHVDSPHNAGPLTELFKKLAYFQQLDMQRRGKEDPYYQPVIRISIVTSRGAPSEERLITTLKSWGMNAAELFLMDGMPKQFVLEQLKPHIFFDDQIQHLQSAAHAVPSVLIPFGVTRENSVKTLMQTTDIQR</sequence>
<dbReference type="Pfam" id="PF06189">
    <property type="entry name" value="5-nucleotidase"/>
    <property type="match status" value="1"/>
</dbReference>
<reference evidence="1 2" key="1">
    <citation type="journal article" date="2021" name="Sci. Rep.">
        <title>The distribution of antibiotic resistance genes in chicken gut microbiota commensals.</title>
        <authorList>
            <person name="Juricova H."/>
            <person name="Matiasovicova J."/>
            <person name="Kubasova T."/>
            <person name="Cejkova D."/>
            <person name="Rychlik I."/>
        </authorList>
    </citation>
    <scope>NUCLEOTIDE SEQUENCE [LARGE SCALE GENOMIC DNA]</scope>
    <source>
        <strain evidence="1 2">An562</strain>
    </source>
</reference>
<accession>A0ABS2GRZ7</accession>
<proteinExistence type="predicted"/>
<organism evidence="1 2">
    <name type="scientific">Parasutterella secunda</name>
    <dbReference type="NCBI Taxonomy" id="626947"/>
    <lineage>
        <taxon>Bacteria</taxon>
        <taxon>Pseudomonadati</taxon>
        <taxon>Pseudomonadota</taxon>
        <taxon>Betaproteobacteria</taxon>
        <taxon>Burkholderiales</taxon>
        <taxon>Sutterellaceae</taxon>
        <taxon>Parasutterella</taxon>
    </lineage>
</organism>
<keyword evidence="2" id="KW-1185">Reference proteome</keyword>
<dbReference type="PANTHER" id="PTHR31367:SF5">
    <property type="entry name" value="CYTOSOLIC 5'-NUCLEOTIDASE 1A"/>
    <property type="match status" value="1"/>
</dbReference>
<gene>
    <name evidence="1" type="ORF">H5985_00340</name>
</gene>
<protein>
    <submittedName>
        <fullName evidence="1">5'-nucleotidase</fullName>
    </submittedName>
</protein>
<dbReference type="EMBL" id="JACJKX010000001">
    <property type="protein sequence ID" value="MBM6927729.1"/>
    <property type="molecule type" value="Genomic_DNA"/>
</dbReference>
<dbReference type="PANTHER" id="PTHR31367">
    <property type="entry name" value="CYTOSOLIC 5'-NUCLEOTIDASE 1 FAMILY MEMBER"/>
    <property type="match status" value="1"/>
</dbReference>
<evidence type="ECO:0000313" key="2">
    <source>
        <dbReference type="Proteomes" id="UP000777002"/>
    </source>
</evidence>